<keyword evidence="2" id="KW-0647">Proteasome</keyword>
<proteinExistence type="inferred from homology"/>
<protein>
    <recommendedName>
        <fullName evidence="3">PCI domain-containing protein</fullName>
    </recommendedName>
</protein>
<dbReference type="PANTHER" id="PTHR12387">
    <property type="entry name" value="26S PROTEASOME NON-ATPASE REGULATORY SUBUNIT 8"/>
    <property type="match status" value="1"/>
</dbReference>
<comment type="caution">
    <text evidence="4">The sequence shown here is derived from an EMBL/GenBank/DDBJ whole genome shotgun (WGS) entry which is preliminary data.</text>
</comment>
<feature type="domain" description="PCI" evidence="3">
    <location>
        <begin position="78"/>
        <end position="248"/>
    </location>
</feature>
<dbReference type="GO" id="GO:0005634">
    <property type="term" value="C:nucleus"/>
    <property type="evidence" value="ECO:0007669"/>
    <property type="project" value="TreeGrafter"/>
</dbReference>
<dbReference type="Proteomes" id="UP001314263">
    <property type="component" value="Unassembled WGS sequence"/>
</dbReference>
<comment type="similarity">
    <text evidence="1">Belongs to the proteasome subunit S14 family.</text>
</comment>
<dbReference type="PANTHER" id="PTHR12387:SF0">
    <property type="entry name" value="26S PROTEASOME NON-ATPASE REGULATORY SUBUNIT 8"/>
    <property type="match status" value="1"/>
</dbReference>
<dbReference type="GO" id="GO:0005829">
    <property type="term" value="C:cytosol"/>
    <property type="evidence" value="ECO:0007669"/>
    <property type="project" value="TreeGrafter"/>
</dbReference>
<dbReference type="InterPro" id="IPR000717">
    <property type="entry name" value="PCI_dom"/>
</dbReference>
<organism evidence="4 5">
    <name type="scientific">Coccomyxa viridis</name>
    <dbReference type="NCBI Taxonomy" id="1274662"/>
    <lineage>
        <taxon>Eukaryota</taxon>
        <taxon>Viridiplantae</taxon>
        <taxon>Chlorophyta</taxon>
        <taxon>core chlorophytes</taxon>
        <taxon>Trebouxiophyceae</taxon>
        <taxon>Trebouxiophyceae incertae sedis</taxon>
        <taxon>Coccomyxaceae</taxon>
        <taxon>Coccomyxa</taxon>
    </lineage>
</organism>
<name>A0AAV1I4N7_9CHLO</name>
<evidence type="ECO:0000256" key="2">
    <source>
        <dbReference type="ARBA" id="ARBA00022942"/>
    </source>
</evidence>
<sequence length="263" mass="29777">MAVLNEANTLFTQLKGAVSKNDLQAAKRLLSTIKLKLTQLPALPPQLEKTPTAQNELQLARDVLEQAVFLSVKLQDDEAFERNYDQLKTYYTDTGSVLPQSPQANIIIGLDLLRLLVENRIAEFHTELELLSPDAMQSQGISHAVQLEQWLMEGAYNKVLEARPQLPDPAYSYFMEKLLSTVREEIAECSERAYNSLSVADAKKLMLFASDKETIEYAQERQWTLIDGKISFKPMDERSAGELPSKELIDNALTYAREIERIV</sequence>
<dbReference type="GO" id="GO:0043161">
    <property type="term" value="P:proteasome-mediated ubiquitin-dependent protein catabolic process"/>
    <property type="evidence" value="ECO:0007669"/>
    <property type="project" value="TreeGrafter"/>
</dbReference>
<evidence type="ECO:0000259" key="3">
    <source>
        <dbReference type="PROSITE" id="PS50250"/>
    </source>
</evidence>
<dbReference type="FunFam" id="1.25.40.990:FF:000001">
    <property type="entry name" value="26S proteasome non-ATPase regulatory subunit"/>
    <property type="match status" value="1"/>
</dbReference>
<dbReference type="AlphaFoldDB" id="A0AAV1I4N7"/>
<dbReference type="PROSITE" id="PS50250">
    <property type="entry name" value="PCI"/>
    <property type="match status" value="1"/>
</dbReference>
<evidence type="ECO:0000256" key="1">
    <source>
        <dbReference type="ARBA" id="ARBA00009627"/>
    </source>
</evidence>
<keyword evidence="5" id="KW-1185">Reference proteome</keyword>
<dbReference type="InterPro" id="IPR006746">
    <property type="entry name" value="26S_Psome_Rpn12"/>
</dbReference>
<reference evidence="4 5" key="1">
    <citation type="submission" date="2023-10" db="EMBL/GenBank/DDBJ databases">
        <authorList>
            <person name="Maclean D."/>
            <person name="Macfadyen A."/>
        </authorList>
    </citation>
    <scope>NUCLEOTIDE SEQUENCE [LARGE SCALE GENOMIC DNA]</scope>
</reference>
<dbReference type="EMBL" id="CAUYUE010000006">
    <property type="protein sequence ID" value="CAK0780660.1"/>
    <property type="molecule type" value="Genomic_DNA"/>
</dbReference>
<dbReference type="GO" id="GO:0008541">
    <property type="term" value="C:proteasome regulatory particle, lid subcomplex"/>
    <property type="evidence" value="ECO:0007669"/>
    <property type="project" value="TreeGrafter"/>
</dbReference>
<accession>A0AAV1I4N7</accession>
<gene>
    <name evidence="4" type="ORF">CVIRNUC_005130</name>
</gene>
<dbReference type="InterPro" id="IPR033464">
    <property type="entry name" value="CSN8_PSD8_EIF3K"/>
</dbReference>
<evidence type="ECO:0000313" key="5">
    <source>
        <dbReference type="Proteomes" id="UP001314263"/>
    </source>
</evidence>
<evidence type="ECO:0000313" key="4">
    <source>
        <dbReference type="EMBL" id="CAK0780660.1"/>
    </source>
</evidence>
<dbReference type="Pfam" id="PF10075">
    <property type="entry name" value="CSN8_PSD8_EIF3K"/>
    <property type="match status" value="1"/>
</dbReference>
<dbReference type="Gene3D" id="1.25.40.990">
    <property type="match status" value="1"/>
</dbReference>